<gene>
    <name evidence="1" type="ORF">PAECIP111893_00258</name>
</gene>
<accession>A0ABN8FQF9</accession>
<protein>
    <recommendedName>
        <fullName evidence="3">DUF2634 domain-containing protein</fullName>
    </recommendedName>
</protein>
<organism evidence="1 2">
    <name type="scientific">Paenibacillus plantiphilus</name>
    <dbReference type="NCBI Taxonomy" id="2905650"/>
    <lineage>
        <taxon>Bacteria</taxon>
        <taxon>Bacillati</taxon>
        <taxon>Bacillota</taxon>
        <taxon>Bacilli</taxon>
        <taxon>Bacillales</taxon>
        <taxon>Paenibacillaceae</taxon>
        <taxon>Paenibacillus</taxon>
    </lineage>
</organism>
<sequence>MQSLKLIDGDLVFDGGELQMIDGPEELAQSVRIALGTNKGEWWLDPDFGIDFSLFFGKDLSQEEMREEIRQALHQNDWISTVEDITIVADRIARKQSISFIATALSGDTITGEVMIDA</sequence>
<evidence type="ECO:0000313" key="2">
    <source>
        <dbReference type="Proteomes" id="UP000838686"/>
    </source>
</evidence>
<dbReference type="EMBL" id="CAKMMF010000001">
    <property type="protein sequence ID" value="CAH1190288.1"/>
    <property type="molecule type" value="Genomic_DNA"/>
</dbReference>
<proteinExistence type="predicted"/>
<keyword evidence="2" id="KW-1185">Reference proteome</keyword>
<dbReference type="Gene3D" id="3.10.450.40">
    <property type="match status" value="1"/>
</dbReference>
<dbReference type="InterPro" id="IPR020288">
    <property type="entry name" value="Sheath_initiator"/>
</dbReference>
<evidence type="ECO:0000313" key="1">
    <source>
        <dbReference type="EMBL" id="CAH1190288.1"/>
    </source>
</evidence>
<name>A0ABN8FQF9_9BACL</name>
<dbReference type="Proteomes" id="UP000838686">
    <property type="component" value="Unassembled WGS sequence"/>
</dbReference>
<comment type="caution">
    <text evidence="1">The sequence shown here is derived from an EMBL/GenBank/DDBJ whole genome shotgun (WGS) entry which is preliminary data.</text>
</comment>
<reference evidence="1" key="1">
    <citation type="submission" date="2022-01" db="EMBL/GenBank/DDBJ databases">
        <authorList>
            <person name="Criscuolo A."/>
        </authorList>
    </citation>
    <scope>NUCLEOTIDE SEQUENCE</scope>
    <source>
        <strain evidence="1">CIP111893</strain>
    </source>
</reference>
<dbReference type="Pfam" id="PF10934">
    <property type="entry name" value="Sheath_initiator"/>
    <property type="match status" value="1"/>
</dbReference>
<dbReference type="SUPFAM" id="SSF160719">
    <property type="entry name" value="gpW/gp25-like"/>
    <property type="match status" value="1"/>
</dbReference>
<evidence type="ECO:0008006" key="3">
    <source>
        <dbReference type="Google" id="ProtNLM"/>
    </source>
</evidence>
<dbReference type="RefSeq" id="WP_236338467.1">
    <property type="nucleotide sequence ID" value="NZ_CAKMMF010000001.1"/>
</dbReference>